<evidence type="ECO:0000313" key="1">
    <source>
        <dbReference type="EMBL" id="CAI2166022.1"/>
    </source>
</evidence>
<keyword evidence="2" id="KW-1185">Reference proteome</keyword>
<accession>A0A9W4WV64</accession>
<sequence>MRSTVITQLDRNKSLYPLRKAFSRLSVIGFDTIPGIVPPKA</sequence>
<dbReference type="EMBL" id="CAMKVN010000268">
    <property type="protein sequence ID" value="CAI2166022.1"/>
    <property type="molecule type" value="Genomic_DNA"/>
</dbReference>
<protein>
    <submittedName>
        <fullName evidence="1">14325_t:CDS:1</fullName>
    </submittedName>
</protein>
<dbReference type="Proteomes" id="UP001153678">
    <property type="component" value="Unassembled WGS sequence"/>
</dbReference>
<evidence type="ECO:0000313" key="2">
    <source>
        <dbReference type="Proteomes" id="UP001153678"/>
    </source>
</evidence>
<gene>
    <name evidence="1" type="ORF">FWILDA_LOCUS2362</name>
</gene>
<proteinExistence type="predicted"/>
<name>A0A9W4WV64_9GLOM</name>
<organism evidence="1 2">
    <name type="scientific">Funneliformis geosporum</name>
    <dbReference type="NCBI Taxonomy" id="1117311"/>
    <lineage>
        <taxon>Eukaryota</taxon>
        <taxon>Fungi</taxon>
        <taxon>Fungi incertae sedis</taxon>
        <taxon>Mucoromycota</taxon>
        <taxon>Glomeromycotina</taxon>
        <taxon>Glomeromycetes</taxon>
        <taxon>Glomerales</taxon>
        <taxon>Glomeraceae</taxon>
        <taxon>Funneliformis</taxon>
    </lineage>
</organism>
<comment type="caution">
    <text evidence="1">The sequence shown here is derived from an EMBL/GenBank/DDBJ whole genome shotgun (WGS) entry which is preliminary data.</text>
</comment>
<reference evidence="1" key="1">
    <citation type="submission" date="2022-08" db="EMBL/GenBank/DDBJ databases">
        <authorList>
            <person name="Kallberg Y."/>
            <person name="Tangrot J."/>
            <person name="Rosling A."/>
        </authorList>
    </citation>
    <scope>NUCLEOTIDE SEQUENCE</scope>
    <source>
        <strain evidence="1">Wild A</strain>
    </source>
</reference>
<dbReference type="AlphaFoldDB" id="A0A9W4WV64"/>